<name>A0A016W5X3_9BILA</name>
<organism evidence="2 3">
    <name type="scientific">Ancylostoma ceylanicum</name>
    <dbReference type="NCBI Taxonomy" id="53326"/>
    <lineage>
        <taxon>Eukaryota</taxon>
        <taxon>Metazoa</taxon>
        <taxon>Ecdysozoa</taxon>
        <taxon>Nematoda</taxon>
        <taxon>Chromadorea</taxon>
        <taxon>Rhabditida</taxon>
        <taxon>Rhabditina</taxon>
        <taxon>Rhabditomorpha</taxon>
        <taxon>Strongyloidea</taxon>
        <taxon>Ancylostomatidae</taxon>
        <taxon>Ancylostomatinae</taxon>
        <taxon>Ancylostoma</taxon>
    </lineage>
</organism>
<dbReference type="OrthoDB" id="5862077at2759"/>
<evidence type="ECO:0000313" key="2">
    <source>
        <dbReference type="EMBL" id="EYC34986.1"/>
    </source>
</evidence>
<dbReference type="AlphaFoldDB" id="A0A016W5X3"/>
<dbReference type="InterPro" id="IPR001584">
    <property type="entry name" value="Integrase_cat-core"/>
</dbReference>
<keyword evidence="3" id="KW-1185">Reference proteome</keyword>
<accession>A0A016W5X3</accession>
<dbReference type="GO" id="GO:0015074">
    <property type="term" value="P:DNA integration"/>
    <property type="evidence" value="ECO:0007669"/>
    <property type="project" value="InterPro"/>
</dbReference>
<dbReference type="PROSITE" id="PS50994">
    <property type="entry name" value="INTEGRASE"/>
    <property type="match status" value="1"/>
</dbReference>
<dbReference type="InterPro" id="IPR036397">
    <property type="entry name" value="RNaseH_sf"/>
</dbReference>
<reference evidence="3" key="1">
    <citation type="journal article" date="2015" name="Nat. Genet.">
        <title>The genome and transcriptome of the zoonotic hookworm Ancylostoma ceylanicum identify infection-specific gene families.</title>
        <authorList>
            <person name="Schwarz E.M."/>
            <person name="Hu Y."/>
            <person name="Antoshechkin I."/>
            <person name="Miller M.M."/>
            <person name="Sternberg P.W."/>
            <person name="Aroian R.V."/>
        </authorList>
    </citation>
    <scope>NUCLEOTIDE SEQUENCE</scope>
    <source>
        <strain evidence="3">HY135</strain>
    </source>
</reference>
<dbReference type="STRING" id="53326.A0A016W5X3"/>
<comment type="caution">
    <text evidence="2">The sequence shown here is derived from an EMBL/GenBank/DDBJ whole genome shotgun (WGS) entry which is preliminary data.</text>
</comment>
<dbReference type="InterPro" id="IPR040676">
    <property type="entry name" value="DUF5641"/>
</dbReference>
<feature type="domain" description="Integrase catalytic" evidence="1">
    <location>
        <begin position="1"/>
        <end position="125"/>
    </location>
</feature>
<gene>
    <name evidence="2" type="primary">Acey_s1207.g3755</name>
    <name evidence="2" type="ORF">Y032_1207g3755</name>
</gene>
<protein>
    <recommendedName>
        <fullName evidence="1">Integrase catalytic domain-containing protein</fullName>
    </recommendedName>
</protein>
<dbReference type="Gene3D" id="3.30.420.10">
    <property type="entry name" value="Ribonuclease H-like superfamily/Ribonuclease H"/>
    <property type="match status" value="1"/>
</dbReference>
<dbReference type="Pfam" id="PF18701">
    <property type="entry name" value="DUF5641"/>
    <property type="match status" value="1"/>
</dbReference>
<evidence type="ECO:0000313" key="3">
    <source>
        <dbReference type="Proteomes" id="UP000024635"/>
    </source>
</evidence>
<dbReference type="PANTHER" id="PTHR47331">
    <property type="entry name" value="PHD-TYPE DOMAIN-CONTAINING PROTEIN"/>
    <property type="match status" value="1"/>
</dbReference>
<sequence length="257" mass="29236">MLRRFFARRGIPQSITSDNAPTFELGETILNESISAARSDPSVSRALSNREIEWRHITPFAPWQGGFYERLIKSVKQSLFKTLGRSSLSFEGLTTILIEIEAILNTRPLTYITGEPCRDIVLRPIDFLQKVMVVFHPIGPGTDEIDDPQYLPPEDLVVLQTKRQAITALESSCRFTEKFWNIWQTQYLTALREKHTLQVTRKKGCAQPPSEGTLVLISDPVLPRHSWKMGAIDQLIVNARGTVREAVVRLPSQRLIR</sequence>
<proteinExistence type="predicted"/>
<evidence type="ECO:0000259" key="1">
    <source>
        <dbReference type="PROSITE" id="PS50994"/>
    </source>
</evidence>
<dbReference type="GO" id="GO:0003676">
    <property type="term" value="F:nucleic acid binding"/>
    <property type="evidence" value="ECO:0007669"/>
    <property type="project" value="InterPro"/>
</dbReference>
<dbReference type="Proteomes" id="UP000024635">
    <property type="component" value="Unassembled WGS sequence"/>
</dbReference>
<dbReference type="EMBL" id="JARK01000806">
    <property type="protein sequence ID" value="EYC34986.1"/>
    <property type="molecule type" value="Genomic_DNA"/>
</dbReference>
<dbReference type="SUPFAM" id="SSF53098">
    <property type="entry name" value="Ribonuclease H-like"/>
    <property type="match status" value="1"/>
</dbReference>
<dbReference type="InterPro" id="IPR012337">
    <property type="entry name" value="RNaseH-like_sf"/>
</dbReference>